<proteinExistence type="predicted"/>
<reference evidence="2" key="1">
    <citation type="submission" date="2014-11" db="EMBL/GenBank/DDBJ databases">
        <title>Molecular phylogeny of cliff fern family Woodsiaceae with morphological implications.</title>
        <authorList>
            <person name="Shao Y.-Z."/>
            <person name="Wei R."/>
            <person name="Zhang X.-C."/>
        </authorList>
    </citation>
    <scope>NUCLEOTIDE SEQUENCE</scope>
</reference>
<dbReference type="VEuPathDB" id="CryptoDB:Cvel_24273"/>
<feature type="compositionally biased region" description="Low complexity" evidence="1">
    <location>
        <begin position="230"/>
        <end position="239"/>
    </location>
</feature>
<evidence type="ECO:0000256" key="1">
    <source>
        <dbReference type="SAM" id="MobiDB-lite"/>
    </source>
</evidence>
<feature type="compositionally biased region" description="Low complexity" evidence="1">
    <location>
        <begin position="47"/>
        <end position="65"/>
    </location>
</feature>
<feature type="region of interest" description="Disordered" evidence="1">
    <location>
        <begin position="525"/>
        <end position="546"/>
    </location>
</feature>
<protein>
    <submittedName>
        <fullName evidence="2">Uncharacterized protein</fullName>
    </submittedName>
</protein>
<evidence type="ECO:0000313" key="2">
    <source>
        <dbReference type="EMBL" id="CUC09824.1"/>
    </source>
</evidence>
<feature type="compositionally biased region" description="Basic and acidic residues" evidence="1">
    <location>
        <begin position="439"/>
        <end position="452"/>
    </location>
</feature>
<organism evidence="2">
    <name type="scientific">Chromera velia CCMP2878</name>
    <dbReference type="NCBI Taxonomy" id="1169474"/>
    <lineage>
        <taxon>Eukaryota</taxon>
        <taxon>Sar</taxon>
        <taxon>Alveolata</taxon>
        <taxon>Colpodellida</taxon>
        <taxon>Chromeraceae</taxon>
        <taxon>Chromera</taxon>
    </lineage>
</organism>
<feature type="compositionally biased region" description="Pro residues" evidence="1">
    <location>
        <begin position="730"/>
        <end position="741"/>
    </location>
</feature>
<feature type="compositionally biased region" description="Low complexity" evidence="1">
    <location>
        <begin position="320"/>
        <end position="337"/>
    </location>
</feature>
<feature type="region of interest" description="Disordered" evidence="1">
    <location>
        <begin position="318"/>
        <end position="337"/>
    </location>
</feature>
<feature type="region of interest" description="Disordered" evidence="1">
    <location>
        <begin position="1"/>
        <end position="100"/>
    </location>
</feature>
<feature type="region of interest" description="Disordered" evidence="1">
    <location>
        <begin position="427"/>
        <end position="491"/>
    </location>
</feature>
<accession>A0A0K6S8B8</accession>
<sequence length="805" mass="84177">MSVGGRSALLPERLRSSASTIIQRNKTSQIMEEAEEEGIKARRSLHPSASRLSVSRPLSAPPSRLSDGDGGSLMEEIPHRSASVHKGRTRGASLASRGSWMVPDPFSSNWPVWASKSANRRASSILPSEAVGGRGDREDVLEEVRRARNATLGVPRSMSSAQRRFNSPLNHRSAPRGGGAPPRPRGPVISLTAPEGVQIYSDELSSSIREGPADAETGQGALWLEPSRRSSAAGMGESGESAEGEGEGGVSEGSAEEWMASSGSGGNLSGTADGGVQVGRGMTRASAGSLCVGEQRGGRRMSSEERLSGSVFLGAEEEGGSFSLSEGDQESGGSSAESLGARYYKLPPLDVQCAVLASSVSLAGAVNRYSPERQRASAATEVEWYGERARLKSRDYRDASALCALGFELEKQLGGVRVSGVVGDVSADSLVSSSSPPRPVERERERGGRNEVSEETAATAERDLSFPVLSHSRPQSGHAVGEKKNLPTVPPIVPPLRLCDLEKGSRQGYDHTSQKDPRFPLTAAAAAGRGGRGHPSTDEAEAAAGGVPQSGWGLQEPSLGLCKGAGAVGGAGEDMMIPSAPRVPPRDPSGSSYDSREFDSLEAVAREANDAQLAREACIQMQADPLAPFDLLHRGPAELHHWQDGKRGRHVTGRMKVSVVETGEAHAAGNMGSCVAPSPPSPVCSSSSFPSLHFARAPDACPFSFCVPLEGRRGGGGREWSNRRRNGPASQPPLPSAPAPSDPKRGPELPSSSPNPQAALAVPVTGCVAALSPPFVSSKKISLVERETGGKPTEIYFGQGNTSDD</sequence>
<dbReference type="AlphaFoldDB" id="A0A0K6S8B8"/>
<name>A0A0K6S8B8_9ALVE</name>
<feature type="region of interest" description="Disordered" evidence="1">
    <location>
        <begin position="151"/>
        <end position="190"/>
    </location>
</feature>
<feature type="compositionally biased region" description="Gly residues" evidence="1">
    <location>
        <begin position="263"/>
        <end position="278"/>
    </location>
</feature>
<feature type="compositionally biased region" description="Polar residues" evidence="1">
    <location>
        <begin position="16"/>
        <end position="30"/>
    </location>
</feature>
<feature type="region of interest" description="Disordered" evidence="1">
    <location>
        <begin position="713"/>
        <end position="758"/>
    </location>
</feature>
<gene>
    <name evidence="2" type="ORF">Cvel_24273.t1</name>
</gene>
<dbReference type="EMBL" id="CDMZ01001770">
    <property type="protein sequence ID" value="CUC09824.1"/>
    <property type="molecule type" value="Genomic_DNA"/>
</dbReference>
<feature type="compositionally biased region" description="Polar residues" evidence="1">
    <location>
        <begin position="157"/>
        <end position="170"/>
    </location>
</feature>
<feature type="region of interest" description="Disordered" evidence="1">
    <location>
        <begin position="205"/>
        <end position="279"/>
    </location>
</feature>